<evidence type="ECO:0000313" key="3">
    <source>
        <dbReference type="Proteomes" id="UP001501447"/>
    </source>
</evidence>
<accession>A0ABP6CEL2</accession>
<keyword evidence="1" id="KW-0812">Transmembrane</keyword>
<organism evidence="2 3">
    <name type="scientific">Streptomyces axinellae</name>
    <dbReference type="NCBI Taxonomy" id="552788"/>
    <lineage>
        <taxon>Bacteria</taxon>
        <taxon>Bacillati</taxon>
        <taxon>Actinomycetota</taxon>
        <taxon>Actinomycetes</taxon>
        <taxon>Kitasatosporales</taxon>
        <taxon>Streptomycetaceae</taxon>
        <taxon>Streptomyces</taxon>
    </lineage>
</organism>
<feature type="transmembrane region" description="Helical" evidence="1">
    <location>
        <begin position="35"/>
        <end position="55"/>
    </location>
</feature>
<evidence type="ECO:0000313" key="2">
    <source>
        <dbReference type="EMBL" id="GAA2606443.1"/>
    </source>
</evidence>
<dbReference type="Proteomes" id="UP001501447">
    <property type="component" value="Unassembled WGS sequence"/>
</dbReference>
<sequence length="173" mass="19167">MSDHLPRADEAARLLHDVDQRRDQGARESARESRWVSVVFAIALFAQLAAPDFFGEEVRPWLSWAVFVLLAVYMVMLRTRRGSDLLGRPARLRKSEISPQFAKFARLTILLVMVAGFFVALYGGNLLFPYAGTVLGVVLCGGLIAFGPAWQKSLNSLATRDRQDSGGTLRGSR</sequence>
<feature type="transmembrane region" description="Helical" evidence="1">
    <location>
        <begin position="128"/>
        <end position="150"/>
    </location>
</feature>
<evidence type="ECO:0008006" key="4">
    <source>
        <dbReference type="Google" id="ProtNLM"/>
    </source>
</evidence>
<dbReference type="EMBL" id="BAAARJ010000005">
    <property type="protein sequence ID" value="GAA2606443.1"/>
    <property type="molecule type" value="Genomic_DNA"/>
</dbReference>
<reference evidence="3" key="1">
    <citation type="journal article" date="2019" name="Int. J. Syst. Evol. Microbiol.">
        <title>The Global Catalogue of Microorganisms (GCM) 10K type strain sequencing project: providing services to taxonomists for standard genome sequencing and annotation.</title>
        <authorList>
            <consortium name="The Broad Institute Genomics Platform"/>
            <consortium name="The Broad Institute Genome Sequencing Center for Infectious Disease"/>
            <person name="Wu L."/>
            <person name="Ma J."/>
        </authorList>
    </citation>
    <scope>NUCLEOTIDE SEQUENCE [LARGE SCALE GENOMIC DNA]</scope>
    <source>
        <strain evidence="3">JCM 16373</strain>
    </source>
</reference>
<gene>
    <name evidence="2" type="ORF">GCM10009863_19890</name>
</gene>
<keyword evidence="3" id="KW-1185">Reference proteome</keyword>
<keyword evidence="1" id="KW-0472">Membrane</keyword>
<evidence type="ECO:0000256" key="1">
    <source>
        <dbReference type="SAM" id="Phobius"/>
    </source>
</evidence>
<feature type="transmembrane region" description="Helical" evidence="1">
    <location>
        <begin position="101"/>
        <end position="122"/>
    </location>
</feature>
<name>A0ABP6CEL2_9ACTN</name>
<protein>
    <recommendedName>
        <fullName evidence="4">Transmembrane protein</fullName>
    </recommendedName>
</protein>
<feature type="transmembrane region" description="Helical" evidence="1">
    <location>
        <begin position="61"/>
        <end position="80"/>
    </location>
</feature>
<dbReference type="RefSeq" id="WP_344564265.1">
    <property type="nucleotide sequence ID" value="NZ_BAAARJ010000005.1"/>
</dbReference>
<proteinExistence type="predicted"/>
<keyword evidence="1" id="KW-1133">Transmembrane helix</keyword>
<comment type="caution">
    <text evidence="2">The sequence shown here is derived from an EMBL/GenBank/DDBJ whole genome shotgun (WGS) entry which is preliminary data.</text>
</comment>